<dbReference type="PROSITE" id="PS00352">
    <property type="entry name" value="CSD_1"/>
    <property type="match status" value="1"/>
</dbReference>
<reference evidence="3 4" key="1">
    <citation type="submission" date="2013-02" db="EMBL/GenBank/DDBJ databases">
        <authorList>
            <person name="Genoscope - CEA"/>
        </authorList>
    </citation>
    <scope>NUCLEOTIDE SEQUENCE [LARGE SCALE GENOMIC DNA]</scope>
    <source>
        <strain evidence="3 4">STM 2683</strain>
    </source>
</reference>
<dbReference type="Proteomes" id="UP000012062">
    <property type="component" value="Unassembled WGS sequence"/>
</dbReference>
<dbReference type="AlphaFoldDB" id="M5F2U8"/>
<dbReference type="InterPro" id="IPR050181">
    <property type="entry name" value="Cold_shock_domain"/>
</dbReference>
<evidence type="ECO:0000256" key="1">
    <source>
        <dbReference type="RuleBase" id="RU000408"/>
    </source>
</evidence>
<accession>M5F2U8</accession>
<dbReference type="GO" id="GO:0005829">
    <property type="term" value="C:cytosol"/>
    <property type="evidence" value="ECO:0007669"/>
    <property type="project" value="UniProtKB-ARBA"/>
</dbReference>
<feature type="domain" description="CSD" evidence="2">
    <location>
        <begin position="93"/>
        <end position="160"/>
    </location>
</feature>
<keyword evidence="4" id="KW-1185">Reference proteome</keyword>
<name>M5F2U8_9HYPH</name>
<proteinExistence type="predicted"/>
<dbReference type="Pfam" id="PF00313">
    <property type="entry name" value="CSD"/>
    <property type="match status" value="1"/>
</dbReference>
<comment type="caution">
    <text evidence="3">The sequence shown here is derived from an EMBL/GenBank/DDBJ whole genome shotgun (WGS) entry which is preliminary data.</text>
</comment>
<gene>
    <name evidence="3" type="ORF">MESS2_280023</name>
</gene>
<dbReference type="InterPro" id="IPR012340">
    <property type="entry name" value="NA-bd_OB-fold"/>
</dbReference>
<dbReference type="STRING" id="1297569.MESS2_280023"/>
<dbReference type="InterPro" id="IPR011129">
    <property type="entry name" value="CSD"/>
</dbReference>
<evidence type="ECO:0000313" key="3">
    <source>
        <dbReference type="EMBL" id="CCV06141.1"/>
    </source>
</evidence>
<comment type="subcellular location">
    <subcellularLocation>
        <location evidence="1">Cytoplasm</location>
    </subcellularLocation>
</comment>
<dbReference type="PRINTS" id="PR00050">
    <property type="entry name" value="COLDSHOCK"/>
</dbReference>
<dbReference type="Gene3D" id="2.40.50.140">
    <property type="entry name" value="Nucleic acid-binding proteins"/>
    <property type="match status" value="1"/>
</dbReference>
<dbReference type="PROSITE" id="PS51857">
    <property type="entry name" value="CSD_2"/>
    <property type="match status" value="1"/>
</dbReference>
<dbReference type="InterPro" id="IPR002059">
    <property type="entry name" value="CSP_DNA-bd"/>
</dbReference>
<dbReference type="InterPro" id="IPR019844">
    <property type="entry name" value="CSD_CS"/>
</dbReference>
<dbReference type="GO" id="GO:0003676">
    <property type="term" value="F:nucleic acid binding"/>
    <property type="evidence" value="ECO:0007669"/>
    <property type="project" value="InterPro"/>
</dbReference>
<dbReference type="eggNOG" id="COG1278">
    <property type="taxonomic scope" value="Bacteria"/>
</dbReference>
<dbReference type="PANTHER" id="PTHR11544">
    <property type="entry name" value="COLD SHOCK DOMAIN CONTAINING PROTEINS"/>
    <property type="match status" value="1"/>
</dbReference>
<sequence length="161" mass="18157">MVPSIVHFFVSRRFFRSIHTQAPAVGSYRDSHEKIDIASKEVYERFVDICLTDFCYPRVKRAFDELLPSKIETNAVVHSRDGERILPGKGFFMSTGTVKWFNATKGFGFIQPDDGSADVFVHISAVERAGMRDIVEGQKLGYEMVRDNKSGKMSADQLKAA</sequence>
<organism evidence="3 4">
    <name type="scientific">Mesorhizobium metallidurans STM 2683</name>
    <dbReference type="NCBI Taxonomy" id="1297569"/>
    <lineage>
        <taxon>Bacteria</taxon>
        <taxon>Pseudomonadati</taxon>
        <taxon>Pseudomonadota</taxon>
        <taxon>Alphaproteobacteria</taxon>
        <taxon>Hyphomicrobiales</taxon>
        <taxon>Phyllobacteriaceae</taxon>
        <taxon>Mesorhizobium</taxon>
    </lineage>
</organism>
<dbReference type="SMART" id="SM00357">
    <property type="entry name" value="CSP"/>
    <property type="match status" value="1"/>
</dbReference>
<dbReference type="SUPFAM" id="SSF50249">
    <property type="entry name" value="Nucleic acid-binding proteins"/>
    <property type="match status" value="1"/>
</dbReference>
<evidence type="ECO:0000259" key="2">
    <source>
        <dbReference type="PROSITE" id="PS51857"/>
    </source>
</evidence>
<dbReference type="CDD" id="cd04458">
    <property type="entry name" value="CSP_CDS"/>
    <property type="match status" value="1"/>
</dbReference>
<protein>
    <submittedName>
        <fullName evidence="3">Putative cold shock protein y4cH (Modular protein)</fullName>
    </submittedName>
</protein>
<dbReference type="EMBL" id="CAUM01000093">
    <property type="protein sequence ID" value="CCV06141.1"/>
    <property type="molecule type" value="Genomic_DNA"/>
</dbReference>
<evidence type="ECO:0000313" key="4">
    <source>
        <dbReference type="Proteomes" id="UP000012062"/>
    </source>
</evidence>